<dbReference type="Pfam" id="PF13439">
    <property type="entry name" value="Glyco_transf_4"/>
    <property type="match status" value="1"/>
</dbReference>
<evidence type="ECO:0000313" key="2">
    <source>
        <dbReference type="EMBL" id="MPW17412.1"/>
    </source>
</evidence>
<evidence type="ECO:0000259" key="1">
    <source>
        <dbReference type="Pfam" id="PF13439"/>
    </source>
</evidence>
<dbReference type="InterPro" id="IPR028098">
    <property type="entry name" value="Glyco_trans_4-like_N"/>
</dbReference>
<dbReference type="Proteomes" id="UP000484381">
    <property type="component" value="Unassembled WGS sequence"/>
</dbReference>
<keyword evidence="3" id="KW-1185">Reference proteome</keyword>
<organism evidence="2 3">
    <name type="scientific">Paraburkholderia franconis</name>
    <dbReference type="NCBI Taxonomy" id="2654983"/>
    <lineage>
        <taxon>Bacteria</taxon>
        <taxon>Pseudomonadati</taxon>
        <taxon>Pseudomonadota</taxon>
        <taxon>Betaproteobacteria</taxon>
        <taxon>Burkholderiales</taxon>
        <taxon>Burkholderiaceae</taxon>
        <taxon>Paraburkholderia</taxon>
    </lineage>
</organism>
<protein>
    <submittedName>
        <fullName evidence="2">Glycosyltransferase</fullName>
    </submittedName>
</protein>
<comment type="caution">
    <text evidence="2">The sequence shown here is derived from an EMBL/GenBank/DDBJ whole genome shotgun (WGS) entry which is preliminary data.</text>
</comment>
<gene>
    <name evidence="2" type="ORF">GCT13_10830</name>
</gene>
<dbReference type="EMBL" id="WHNP01000008">
    <property type="protein sequence ID" value="MPW17412.1"/>
    <property type="molecule type" value="Genomic_DNA"/>
</dbReference>
<dbReference type="Pfam" id="PF13692">
    <property type="entry name" value="Glyco_trans_1_4"/>
    <property type="match status" value="1"/>
</dbReference>
<dbReference type="AlphaFoldDB" id="A0A7X1TFI6"/>
<proteinExistence type="predicted"/>
<keyword evidence="2" id="KW-0808">Transferase</keyword>
<feature type="domain" description="Glycosyltransferase subfamily 4-like N-terminal" evidence="1">
    <location>
        <begin position="12"/>
        <end position="186"/>
    </location>
</feature>
<dbReference type="Gene3D" id="3.40.50.2000">
    <property type="entry name" value="Glycogen Phosphorylase B"/>
    <property type="match status" value="2"/>
</dbReference>
<accession>A0A7X1TFI6</accession>
<reference evidence="2 3" key="1">
    <citation type="submission" date="2019-10" db="EMBL/GenBank/DDBJ databases">
        <title>Paraburkholderia sp. isolated from nodules of Mimosa pudica from Brazilian Atlantic Forest soils.</title>
        <authorList>
            <person name="Paulitsch F."/>
            <person name="Hungria M."/>
            <person name="Dall'Agnol R."/>
        </authorList>
    </citation>
    <scope>NUCLEOTIDE SEQUENCE [LARGE SCALE GENOMIC DNA]</scope>
    <source>
        <strain evidence="2 3">CNPSo 3157</strain>
    </source>
</reference>
<dbReference type="GO" id="GO:0016757">
    <property type="term" value="F:glycosyltransferase activity"/>
    <property type="evidence" value="ECO:0007669"/>
    <property type="project" value="UniProtKB-ARBA"/>
</dbReference>
<dbReference type="RefSeq" id="WP_152757744.1">
    <property type="nucleotide sequence ID" value="NZ_WHNP01000008.1"/>
</dbReference>
<dbReference type="PANTHER" id="PTHR12526">
    <property type="entry name" value="GLYCOSYLTRANSFERASE"/>
    <property type="match status" value="1"/>
</dbReference>
<name>A0A7X1TFI6_9BURK</name>
<dbReference type="SUPFAM" id="SSF53756">
    <property type="entry name" value="UDP-Glycosyltransferase/glycogen phosphorylase"/>
    <property type="match status" value="1"/>
</dbReference>
<dbReference type="PANTHER" id="PTHR12526:SF630">
    <property type="entry name" value="GLYCOSYLTRANSFERASE"/>
    <property type="match status" value="1"/>
</dbReference>
<evidence type="ECO:0000313" key="3">
    <source>
        <dbReference type="Proteomes" id="UP000484381"/>
    </source>
</evidence>
<sequence length="397" mass="43578">MKILHIISGLGVGGAETLLYRLINESHGGDTQHVVVSLSALDLMGDRMRALGVEVRILGMSRGAPQPHLIGRMIRWILEIQPDVVQTWMYHADLLGGVAARVAQAIMKLRDTNAPRLRLVWAIHQTSFPTFRNELRQRLVATCCAWMSAKIPDVIVCCAETARSSHADGGYCVSRMQVVRNGFDIDLFRPRDSARSDLRALLGIEQEALIVGIVGRYHPAKDYANFVAAIGSVSRRLPDCHYIMVGKGLDAENPDLRRLLADVGITEKCHLLGPRDNLHLLLPGFDVFCLSSRSEGFPTVVGEAMACAVPCVVTDVGDTALLVGKSGLIVPAEDASALAAALLSLLVEPEQDRRRRGQTARERIRTHFSIQSTWQNYQRLYAAVQQGDCRCADSPVS</sequence>